<dbReference type="InterPro" id="IPR013445">
    <property type="entry name" value="CDP_4_6_deHydtase"/>
</dbReference>
<dbReference type="SUPFAM" id="SSF51735">
    <property type="entry name" value="NAD(P)-binding Rossmann-fold domains"/>
    <property type="match status" value="1"/>
</dbReference>
<dbReference type="Proteomes" id="UP000757604">
    <property type="component" value="Unassembled WGS sequence"/>
</dbReference>
<dbReference type="EC" id="4.2.1.45" evidence="2"/>
<dbReference type="EMBL" id="JAEUAO010000002">
    <property type="protein sequence ID" value="MBW9063585.1"/>
    <property type="molecule type" value="Genomic_DNA"/>
</dbReference>
<feature type="domain" description="NAD(P)-binding" evidence="1">
    <location>
        <begin position="15"/>
        <end position="324"/>
    </location>
</feature>
<name>A0ABS7H9U9_9HYPH</name>
<gene>
    <name evidence="2" type="primary">rfbG</name>
    <name evidence="2" type="ORF">JNB71_09665</name>
</gene>
<keyword evidence="2" id="KW-0456">Lyase</keyword>
<dbReference type="GO" id="GO:0047733">
    <property type="term" value="F:CDP-glucose 4,6-dehydratase activity"/>
    <property type="evidence" value="ECO:0007669"/>
    <property type="project" value="UniProtKB-EC"/>
</dbReference>
<organism evidence="2 3">
    <name type="scientific">Rhizobium herbae</name>
    <dbReference type="NCBI Taxonomy" id="508661"/>
    <lineage>
        <taxon>Bacteria</taxon>
        <taxon>Pseudomonadati</taxon>
        <taxon>Pseudomonadota</taxon>
        <taxon>Alphaproteobacteria</taxon>
        <taxon>Hyphomicrobiales</taxon>
        <taxon>Rhizobiaceae</taxon>
        <taxon>Rhizobium/Agrobacterium group</taxon>
        <taxon>Rhizobium</taxon>
    </lineage>
</organism>
<comment type="caution">
    <text evidence="2">The sequence shown here is derived from an EMBL/GenBank/DDBJ whole genome shotgun (WGS) entry which is preliminary data.</text>
</comment>
<evidence type="ECO:0000313" key="2">
    <source>
        <dbReference type="EMBL" id="MBW9063585.1"/>
    </source>
</evidence>
<reference evidence="2 3" key="1">
    <citation type="journal article" date="2021" name="MBio">
        <title>Poor Competitiveness of Bradyrhizobium in Pigeon Pea Root Colonization in Indian Soils.</title>
        <authorList>
            <person name="Chalasani D."/>
            <person name="Basu A."/>
            <person name="Pullabhotla S.V.S.R.N."/>
            <person name="Jorrin B."/>
            <person name="Neal A.L."/>
            <person name="Poole P.S."/>
            <person name="Podile A.R."/>
            <person name="Tkacz A."/>
        </authorList>
    </citation>
    <scope>NUCLEOTIDE SEQUENCE [LARGE SCALE GENOMIC DNA]</scope>
    <source>
        <strain evidence="2 3">HU44</strain>
    </source>
</reference>
<accession>A0ABS7H9U9</accession>
<dbReference type="Pfam" id="PF16363">
    <property type="entry name" value="GDP_Man_Dehyd"/>
    <property type="match status" value="1"/>
</dbReference>
<sequence length="362" mass="39324">MMPMRNEFWRGKRVLVTGHTGFKGSWLTLWLRELGADVTGLSLAPTTEPSLHLLLGGEMDGPGIIDIRDRDAVTHHVLKTKPQIVFHLAAQALVRAGYRNPAETYHVNVLGTVNLLDALRLSEDVRSIVVVTTDKVYHNAETGLAFMESDPLGGHDPYSASKAAAEIVAASYRASFFSSRRVGLATARAGNVIGGGDWAEDRLIPDAVRAWQSGETLQVRRPRAVRPWQHVLEPLGGYMGLAERLWQAPEGVESFNFGPDHGEAASVGAVLKMAERHFGGGATMLGDGTDGPHEAGYLVLDSAKARAELGYQPRWRLAETVKRTMEWYRAQGDGRAALELCLADIRDFAGLAVGDEPLRAAG</sequence>
<evidence type="ECO:0000313" key="3">
    <source>
        <dbReference type="Proteomes" id="UP000757604"/>
    </source>
</evidence>
<keyword evidence="3" id="KW-1185">Reference proteome</keyword>
<dbReference type="InterPro" id="IPR016040">
    <property type="entry name" value="NAD(P)-bd_dom"/>
</dbReference>
<dbReference type="Gene3D" id="3.40.50.720">
    <property type="entry name" value="NAD(P)-binding Rossmann-like Domain"/>
    <property type="match status" value="1"/>
</dbReference>
<proteinExistence type="predicted"/>
<protein>
    <submittedName>
        <fullName evidence="2">CDP-glucose 4,6-dehydratase</fullName>
        <ecNumber evidence="2">4.2.1.45</ecNumber>
    </submittedName>
</protein>
<dbReference type="PANTHER" id="PTHR43000">
    <property type="entry name" value="DTDP-D-GLUCOSE 4,6-DEHYDRATASE-RELATED"/>
    <property type="match status" value="1"/>
</dbReference>
<dbReference type="Gene3D" id="3.90.25.10">
    <property type="entry name" value="UDP-galactose 4-epimerase, domain 1"/>
    <property type="match status" value="1"/>
</dbReference>
<evidence type="ECO:0000259" key="1">
    <source>
        <dbReference type="Pfam" id="PF16363"/>
    </source>
</evidence>
<dbReference type="InterPro" id="IPR036291">
    <property type="entry name" value="NAD(P)-bd_dom_sf"/>
</dbReference>
<dbReference type="NCBIfam" id="TIGR02622">
    <property type="entry name" value="CDP_4_6_dhtase"/>
    <property type="match status" value="1"/>
</dbReference>